<sequence length="656" mass="69111">GILQHLLLWHLEARPRPRARARSPLLVPPRTAGASPHGSAGSPRAPRDRRTAERPPRSMSARLAGVALLAVAARAERQAPRAPGGCEAPRRWRPAPAPQLSLIQAGRPSLGLAQPQPSCLPPGQWPDVDGGVTCGGCTALVRTAPYGGRCDRYCESFQHVCAAAAEEAAESCGVLYEARCDAEIAGTSDMLCTCSSRRPTSAGGAAGGAAGPPAAGECWGELPGLAAEEGEDAGVAWTSSEERCRAACQAEGGCLSASFCPQWNGCHMKKRAFSGGEATVSKGQCKTLYRRSCQGAPPPSWAPTRAPTLAPTLASTPAPTQSSAPGPSPVSVGVCWRELSGLAADEGDQVGQTVYTSSVAECRAVCDGRADCRSITLCPQWGSCWMKARAFAGSEATVSKGECQTYFKAPGGGCDASAQPTTAPASAGKVRVVTYNLFWWNAFGSNRWSAGESVLRNIRDNLGSALLGVQECDDPSLVQQSTGYQPASSFAGAQGTFVDGGLFEVSRDVGATGYQDLQARGKWGPRYATWARVSHKPTGRSIWHFNTHWCVHNGNGHTCTWETRLAGARNMVNLIREKAGTRGGALRDPVVITGDFNLGVNEAGMRHLLDNGFSLAKYDRPDFVLFSTPHFRLLSSGIGDSAGSDHSPVFAELEFV</sequence>
<feature type="region of interest" description="Disordered" evidence="1">
    <location>
        <begin position="20"/>
        <end position="59"/>
    </location>
</feature>
<dbReference type="EMBL" id="CAUYUJ010000011">
    <property type="protein sequence ID" value="CAK0788233.1"/>
    <property type="molecule type" value="Genomic_DNA"/>
</dbReference>
<feature type="non-terminal residue" evidence="3">
    <location>
        <position position="1"/>
    </location>
</feature>
<evidence type="ECO:0000259" key="2">
    <source>
        <dbReference type="PROSITE" id="PS50948"/>
    </source>
</evidence>
<dbReference type="Proteomes" id="UP001189429">
    <property type="component" value="Unassembled WGS sequence"/>
</dbReference>
<dbReference type="InterPro" id="IPR036691">
    <property type="entry name" value="Endo/exonu/phosph_ase_sf"/>
</dbReference>
<feature type="domain" description="Apple" evidence="2">
    <location>
        <begin position="218"/>
        <end position="293"/>
    </location>
</feature>
<proteinExistence type="predicted"/>
<evidence type="ECO:0000256" key="1">
    <source>
        <dbReference type="SAM" id="MobiDB-lite"/>
    </source>
</evidence>
<dbReference type="InterPro" id="IPR003609">
    <property type="entry name" value="Pan_app"/>
</dbReference>
<comment type="caution">
    <text evidence="3">The sequence shown here is derived from an EMBL/GenBank/DDBJ whole genome shotgun (WGS) entry which is preliminary data.</text>
</comment>
<dbReference type="InterPro" id="IPR005135">
    <property type="entry name" value="Endo/exonuclease/phosphatase"/>
</dbReference>
<name>A0ABN9PDQ0_9DINO</name>
<dbReference type="SUPFAM" id="SSF56219">
    <property type="entry name" value="DNase I-like"/>
    <property type="match status" value="1"/>
</dbReference>
<gene>
    <name evidence="3" type="ORF">PCOR1329_LOCUS171</name>
</gene>
<accession>A0ABN9PDQ0</accession>
<feature type="compositionally biased region" description="Basic and acidic residues" evidence="1">
    <location>
        <begin position="45"/>
        <end position="56"/>
    </location>
</feature>
<keyword evidence="4" id="KW-1185">Reference proteome</keyword>
<organism evidence="3 4">
    <name type="scientific">Prorocentrum cordatum</name>
    <dbReference type="NCBI Taxonomy" id="2364126"/>
    <lineage>
        <taxon>Eukaryota</taxon>
        <taxon>Sar</taxon>
        <taxon>Alveolata</taxon>
        <taxon>Dinophyceae</taxon>
        <taxon>Prorocentrales</taxon>
        <taxon>Prorocentraceae</taxon>
        <taxon>Prorocentrum</taxon>
    </lineage>
</organism>
<evidence type="ECO:0000313" key="3">
    <source>
        <dbReference type="EMBL" id="CAK0788233.1"/>
    </source>
</evidence>
<protein>
    <recommendedName>
        <fullName evidence="2">Apple domain-containing protein</fullName>
    </recommendedName>
</protein>
<feature type="region of interest" description="Disordered" evidence="1">
    <location>
        <begin position="295"/>
        <end position="327"/>
    </location>
</feature>
<dbReference type="Gene3D" id="3.60.10.10">
    <property type="entry name" value="Endonuclease/exonuclease/phosphatase"/>
    <property type="match status" value="1"/>
</dbReference>
<dbReference type="Pfam" id="PF03372">
    <property type="entry name" value="Exo_endo_phos"/>
    <property type="match status" value="1"/>
</dbReference>
<dbReference type="PROSITE" id="PS50948">
    <property type="entry name" value="PAN"/>
    <property type="match status" value="1"/>
</dbReference>
<evidence type="ECO:0000313" key="4">
    <source>
        <dbReference type="Proteomes" id="UP001189429"/>
    </source>
</evidence>
<dbReference type="Pfam" id="PF00024">
    <property type="entry name" value="PAN_1"/>
    <property type="match status" value="1"/>
</dbReference>
<reference evidence="3" key="1">
    <citation type="submission" date="2023-10" db="EMBL/GenBank/DDBJ databases">
        <authorList>
            <person name="Chen Y."/>
            <person name="Shah S."/>
            <person name="Dougan E. K."/>
            <person name="Thang M."/>
            <person name="Chan C."/>
        </authorList>
    </citation>
    <scope>NUCLEOTIDE SEQUENCE [LARGE SCALE GENOMIC DNA]</scope>
</reference>